<dbReference type="InterPro" id="IPR006439">
    <property type="entry name" value="HAD-SF_hydro_IA"/>
</dbReference>
<dbReference type="SUPFAM" id="SSF56784">
    <property type="entry name" value="HAD-like"/>
    <property type="match status" value="1"/>
</dbReference>
<evidence type="ECO:0000313" key="1">
    <source>
        <dbReference type="EMBL" id="TDW54785.1"/>
    </source>
</evidence>
<evidence type="ECO:0000313" key="2">
    <source>
        <dbReference type="Proteomes" id="UP000295146"/>
    </source>
</evidence>
<dbReference type="Proteomes" id="UP000295146">
    <property type="component" value="Unassembled WGS sequence"/>
</dbReference>
<sequence length="213" mass="22434">MGGVREIMEIRDIRAVLFDMDGTLVDSDAVVDRSWSRWATEYGVPVADVLAIAHGSPAEATITRMRPDLSPAERAAAVARVLDIECDDMSDVVATPGALELTALLDQMGLPWAVYTSASTRLAKVRLGAVGISPSILVTLDDVERGKPDPEGYLRAAELLGVPAVQCLVVEDTVVGLTAGRASGALTAGLKGIAADIELADLHQLARLFKGSE</sequence>
<dbReference type="SFLD" id="SFLDS00003">
    <property type="entry name" value="Haloacid_Dehalogenase"/>
    <property type="match status" value="1"/>
</dbReference>
<dbReference type="InterPro" id="IPR023214">
    <property type="entry name" value="HAD_sf"/>
</dbReference>
<organism evidence="1 2">
    <name type="scientific">Kribbella pratensis</name>
    <dbReference type="NCBI Taxonomy" id="2512112"/>
    <lineage>
        <taxon>Bacteria</taxon>
        <taxon>Bacillati</taxon>
        <taxon>Actinomycetota</taxon>
        <taxon>Actinomycetes</taxon>
        <taxon>Propionibacteriales</taxon>
        <taxon>Kribbellaceae</taxon>
        <taxon>Kribbella</taxon>
    </lineage>
</organism>
<dbReference type="Gene3D" id="3.40.50.1000">
    <property type="entry name" value="HAD superfamily/HAD-like"/>
    <property type="match status" value="1"/>
</dbReference>
<dbReference type="PANTHER" id="PTHR43481">
    <property type="entry name" value="FRUCTOSE-1-PHOSPHATE PHOSPHATASE"/>
    <property type="match status" value="1"/>
</dbReference>
<reference evidence="1 2" key="1">
    <citation type="submission" date="2019-03" db="EMBL/GenBank/DDBJ databases">
        <title>Genomic Encyclopedia of Type Strains, Phase III (KMG-III): the genomes of soil and plant-associated and newly described type strains.</title>
        <authorList>
            <person name="Whitman W."/>
        </authorList>
    </citation>
    <scope>NUCLEOTIDE SEQUENCE [LARGE SCALE GENOMIC DNA]</scope>
    <source>
        <strain evidence="1 2">VKM Ac-2573</strain>
    </source>
</reference>
<dbReference type="InterPro" id="IPR023198">
    <property type="entry name" value="PGP-like_dom2"/>
</dbReference>
<dbReference type="Pfam" id="PF00702">
    <property type="entry name" value="Hydrolase"/>
    <property type="match status" value="1"/>
</dbReference>
<dbReference type="NCBIfam" id="TIGR01509">
    <property type="entry name" value="HAD-SF-IA-v3"/>
    <property type="match status" value="1"/>
</dbReference>
<dbReference type="AlphaFoldDB" id="A0A4R8BJU6"/>
<dbReference type="EMBL" id="SODP01000005">
    <property type="protein sequence ID" value="TDW54785.1"/>
    <property type="molecule type" value="Genomic_DNA"/>
</dbReference>
<dbReference type="InterPro" id="IPR036412">
    <property type="entry name" value="HAD-like_sf"/>
</dbReference>
<dbReference type="Gene3D" id="1.10.150.240">
    <property type="entry name" value="Putative phosphatase, domain 2"/>
    <property type="match status" value="1"/>
</dbReference>
<name>A0A4R8BJU6_9ACTN</name>
<protein>
    <submittedName>
        <fullName evidence="1">Sugar-phosphatase</fullName>
    </submittedName>
</protein>
<dbReference type="SFLD" id="SFLDG01129">
    <property type="entry name" value="C1.5:_HAD__Beta-PGM__Phosphata"/>
    <property type="match status" value="1"/>
</dbReference>
<dbReference type="GO" id="GO:0050308">
    <property type="term" value="F:sugar-phosphatase activity"/>
    <property type="evidence" value="ECO:0007669"/>
    <property type="project" value="TreeGrafter"/>
</dbReference>
<keyword evidence="2" id="KW-1185">Reference proteome</keyword>
<dbReference type="InterPro" id="IPR051806">
    <property type="entry name" value="HAD-like_SPP"/>
</dbReference>
<proteinExistence type="predicted"/>
<dbReference type="FunFam" id="3.40.50.1000:FF:000162">
    <property type="entry name" value="HAD-like protein"/>
    <property type="match status" value="1"/>
</dbReference>
<gene>
    <name evidence="1" type="ORF">EV653_8107</name>
</gene>
<dbReference type="PANTHER" id="PTHR43481:SF4">
    <property type="entry name" value="GLYCEROL-1-PHOSPHATE PHOSPHOHYDROLASE 1-RELATED"/>
    <property type="match status" value="1"/>
</dbReference>
<dbReference type="PRINTS" id="PR00413">
    <property type="entry name" value="HADHALOGNASE"/>
</dbReference>
<accession>A0A4R8BJU6</accession>
<comment type="caution">
    <text evidence="1">The sequence shown here is derived from an EMBL/GenBank/DDBJ whole genome shotgun (WGS) entry which is preliminary data.</text>
</comment>